<dbReference type="Pfam" id="PF07228">
    <property type="entry name" value="SpoIIE"/>
    <property type="match status" value="1"/>
</dbReference>
<dbReference type="RefSeq" id="WP_339574031.1">
    <property type="nucleotide sequence ID" value="NZ_JBBIAA010000003.1"/>
</dbReference>
<dbReference type="EMBL" id="JBBIAA010000003">
    <property type="protein sequence ID" value="MEJ5944646.1"/>
    <property type="molecule type" value="Genomic_DNA"/>
</dbReference>
<evidence type="ECO:0000313" key="3">
    <source>
        <dbReference type="EMBL" id="MEJ5944646.1"/>
    </source>
</evidence>
<dbReference type="InterPro" id="IPR001932">
    <property type="entry name" value="PPM-type_phosphatase-like_dom"/>
</dbReference>
<dbReference type="SMART" id="SM00331">
    <property type="entry name" value="PP2C_SIG"/>
    <property type="match status" value="1"/>
</dbReference>
<evidence type="ECO:0000259" key="2">
    <source>
        <dbReference type="SMART" id="SM00331"/>
    </source>
</evidence>
<feature type="domain" description="PPM-type phosphatase" evidence="2">
    <location>
        <begin position="180"/>
        <end position="391"/>
    </location>
</feature>
<name>A0ABU8RHT0_9ACTN</name>
<dbReference type="PANTHER" id="PTHR43156:SF2">
    <property type="entry name" value="STAGE II SPORULATION PROTEIN E"/>
    <property type="match status" value="1"/>
</dbReference>
<evidence type="ECO:0000313" key="4">
    <source>
        <dbReference type="Proteomes" id="UP001387100"/>
    </source>
</evidence>
<sequence>MTGGTAGEDVAADVDAVVGDLLRRALDVAAWTVPALVVDVLGPALDARGLRLLLVDHELVELHEVAAWPSGPQGRSRPVDGDREVEPAGWAFRRRAVVRDARGCLHQPVHVRGHRLGVLVAEGPGEGAEGLLAAAAPAVALLLRQAAGSSDLVEVRRRSHAFSIAAELQWDVLPPPGHRGPGVELAGLVEPAYLATSDLFDWAVDDDVAWLALLEASGEGLAAARAADLALGALRHGRRSGSSLADQVATADDVLAREHRGGATVDAALVRLDLADGTAEVHVAGDAVVLHRREGDLGPLHVVAGPPLGAGEEDRAGREVALTPGEELVLVSSGVLRALSPRGAAFGLAGVRAALDQAEEVLDAPRSVARAVREHAGGQVERDATSLVVRWSGPPAGAQAGRRPGA</sequence>
<evidence type="ECO:0000256" key="1">
    <source>
        <dbReference type="ARBA" id="ARBA00022801"/>
    </source>
</evidence>
<reference evidence="3 4" key="1">
    <citation type="journal article" date="2017" name="Int. J. Syst. Evol. Microbiol.">
        <title>Pseudokineococcus basanitobsidens sp. nov., isolated from volcanic rock.</title>
        <authorList>
            <person name="Lee D.W."/>
            <person name="Park M.Y."/>
            <person name="Kim J.J."/>
            <person name="Kim B.S."/>
        </authorList>
    </citation>
    <scope>NUCLEOTIDE SEQUENCE [LARGE SCALE GENOMIC DNA]</scope>
    <source>
        <strain evidence="3 4">DSM 103726</strain>
    </source>
</reference>
<dbReference type="InterPro" id="IPR052016">
    <property type="entry name" value="Bact_Sigma-Reg"/>
</dbReference>
<proteinExistence type="predicted"/>
<organism evidence="3 4">
    <name type="scientific">Pseudokineococcus basanitobsidens</name>
    <dbReference type="NCBI Taxonomy" id="1926649"/>
    <lineage>
        <taxon>Bacteria</taxon>
        <taxon>Bacillati</taxon>
        <taxon>Actinomycetota</taxon>
        <taxon>Actinomycetes</taxon>
        <taxon>Kineosporiales</taxon>
        <taxon>Kineosporiaceae</taxon>
        <taxon>Pseudokineococcus</taxon>
    </lineage>
</organism>
<protein>
    <submittedName>
        <fullName evidence="3">SpoIIE family protein phosphatase</fullName>
    </submittedName>
</protein>
<dbReference type="Proteomes" id="UP001387100">
    <property type="component" value="Unassembled WGS sequence"/>
</dbReference>
<keyword evidence="1" id="KW-0378">Hydrolase</keyword>
<gene>
    <name evidence="3" type="ORF">WDZ17_04980</name>
</gene>
<accession>A0ABU8RHT0</accession>
<dbReference type="PANTHER" id="PTHR43156">
    <property type="entry name" value="STAGE II SPORULATION PROTEIN E-RELATED"/>
    <property type="match status" value="1"/>
</dbReference>
<dbReference type="InterPro" id="IPR036457">
    <property type="entry name" value="PPM-type-like_dom_sf"/>
</dbReference>
<keyword evidence="4" id="KW-1185">Reference proteome</keyword>
<dbReference type="Gene3D" id="3.60.40.10">
    <property type="entry name" value="PPM-type phosphatase domain"/>
    <property type="match status" value="1"/>
</dbReference>
<comment type="caution">
    <text evidence="3">The sequence shown here is derived from an EMBL/GenBank/DDBJ whole genome shotgun (WGS) entry which is preliminary data.</text>
</comment>